<dbReference type="AlphaFoldDB" id="A0A0F9APC4"/>
<protein>
    <submittedName>
        <fullName evidence="1">Uncharacterized protein</fullName>
    </submittedName>
</protein>
<proteinExistence type="predicted"/>
<accession>A0A0F9APC4</accession>
<feature type="non-terminal residue" evidence="1">
    <location>
        <position position="43"/>
    </location>
</feature>
<evidence type="ECO:0000313" key="1">
    <source>
        <dbReference type="EMBL" id="KKK74061.1"/>
    </source>
</evidence>
<sequence length="43" mass="4951">MKTNFVAPRGDVAMKRQVGEDVKILTGRRGGRERCSRKITYLR</sequence>
<gene>
    <name evidence="1" type="ORF">LCGC14_2887560</name>
</gene>
<organism evidence="1">
    <name type="scientific">marine sediment metagenome</name>
    <dbReference type="NCBI Taxonomy" id="412755"/>
    <lineage>
        <taxon>unclassified sequences</taxon>
        <taxon>metagenomes</taxon>
        <taxon>ecological metagenomes</taxon>
    </lineage>
</organism>
<dbReference type="EMBL" id="LAZR01056498">
    <property type="protein sequence ID" value="KKK74061.1"/>
    <property type="molecule type" value="Genomic_DNA"/>
</dbReference>
<name>A0A0F9APC4_9ZZZZ</name>
<comment type="caution">
    <text evidence="1">The sequence shown here is derived from an EMBL/GenBank/DDBJ whole genome shotgun (WGS) entry which is preliminary data.</text>
</comment>
<reference evidence="1" key="1">
    <citation type="journal article" date="2015" name="Nature">
        <title>Complex archaea that bridge the gap between prokaryotes and eukaryotes.</title>
        <authorList>
            <person name="Spang A."/>
            <person name="Saw J.H."/>
            <person name="Jorgensen S.L."/>
            <person name="Zaremba-Niedzwiedzka K."/>
            <person name="Martijn J."/>
            <person name="Lind A.E."/>
            <person name="van Eijk R."/>
            <person name="Schleper C."/>
            <person name="Guy L."/>
            <person name="Ettema T.J."/>
        </authorList>
    </citation>
    <scope>NUCLEOTIDE SEQUENCE</scope>
</reference>